<accession>A0ABY8V9G1</accession>
<sequence>MFKKSMQTDDFMELNENISEVKKEKKFPFLKKLEIMMEDAKLQDAKKSKMKRVHKKGNSQIAKKMGEEAVEMVIASEQDNDENFLEESADVFFYYLMALHARGFELKDVLGILKKRHKK</sequence>
<comment type="catalytic activity">
    <reaction evidence="1">
        <text>1-(5-phospho-beta-D-ribosyl)-ATP + H2O = 1-(5-phospho-beta-D-ribosyl)-5'-AMP + diphosphate + H(+)</text>
        <dbReference type="Rhea" id="RHEA:22828"/>
        <dbReference type="ChEBI" id="CHEBI:15377"/>
        <dbReference type="ChEBI" id="CHEBI:15378"/>
        <dbReference type="ChEBI" id="CHEBI:33019"/>
        <dbReference type="ChEBI" id="CHEBI:59457"/>
        <dbReference type="ChEBI" id="CHEBI:73183"/>
        <dbReference type="EC" id="3.6.1.31"/>
    </reaction>
</comment>
<protein>
    <recommendedName>
        <fullName evidence="3">phosphoribosyl-ATP diphosphatase</fullName>
        <ecNumber evidence="3">3.6.1.31</ecNumber>
    </recommendedName>
</protein>
<dbReference type="Proteomes" id="UP001223501">
    <property type="component" value="Chromosome"/>
</dbReference>
<keyword evidence="7" id="KW-0067">ATP-binding</keyword>
<evidence type="ECO:0000313" key="9">
    <source>
        <dbReference type="EMBL" id="WIH98326.1"/>
    </source>
</evidence>
<dbReference type="Pfam" id="PF01503">
    <property type="entry name" value="PRA-PH"/>
    <property type="match status" value="1"/>
</dbReference>
<organism evidence="9 10">
    <name type="scientific">Empedobacter falsenii</name>
    <dbReference type="NCBI Taxonomy" id="343874"/>
    <lineage>
        <taxon>Bacteria</taxon>
        <taxon>Pseudomonadati</taxon>
        <taxon>Bacteroidota</taxon>
        <taxon>Flavobacteriia</taxon>
        <taxon>Flavobacteriales</taxon>
        <taxon>Weeksellaceae</taxon>
        <taxon>Empedobacter</taxon>
    </lineage>
</organism>
<dbReference type="PANTHER" id="PTHR42945">
    <property type="entry name" value="HISTIDINE BIOSYNTHESIS BIFUNCTIONAL PROTEIN"/>
    <property type="match status" value="1"/>
</dbReference>
<keyword evidence="10" id="KW-1185">Reference proteome</keyword>
<evidence type="ECO:0000256" key="4">
    <source>
        <dbReference type="ARBA" id="ARBA00022605"/>
    </source>
</evidence>
<dbReference type="InterPro" id="IPR008179">
    <property type="entry name" value="HisE"/>
</dbReference>
<keyword evidence="4" id="KW-0028">Amino-acid biosynthesis</keyword>
<gene>
    <name evidence="9" type="primary">hisE</name>
    <name evidence="9" type="ORF">OBA43_05180</name>
</gene>
<dbReference type="SUPFAM" id="SSF101386">
    <property type="entry name" value="all-alpha NTP pyrophosphatases"/>
    <property type="match status" value="1"/>
</dbReference>
<evidence type="ECO:0000256" key="2">
    <source>
        <dbReference type="ARBA" id="ARBA00005204"/>
    </source>
</evidence>
<comment type="pathway">
    <text evidence="2">Amino-acid biosynthesis; L-histidine biosynthesis; L-histidine from 5-phospho-alpha-D-ribose 1-diphosphate: step 2/9.</text>
</comment>
<keyword evidence="6 9" id="KW-0378">Hydrolase</keyword>
<dbReference type="PANTHER" id="PTHR42945:SF1">
    <property type="entry name" value="HISTIDINE BIOSYNTHESIS BIFUNCTIONAL PROTEIN HIS7"/>
    <property type="match status" value="1"/>
</dbReference>
<keyword evidence="5" id="KW-0547">Nucleotide-binding</keyword>
<proteinExistence type="predicted"/>
<dbReference type="RefSeq" id="WP_284584068.1">
    <property type="nucleotide sequence ID" value="NZ_CP106831.1"/>
</dbReference>
<evidence type="ECO:0000256" key="7">
    <source>
        <dbReference type="ARBA" id="ARBA00022840"/>
    </source>
</evidence>
<evidence type="ECO:0000256" key="3">
    <source>
        <dbReference type="ARBA" id="ARBA00012414"/>
    </source>
</evidence>
<evidence type="ECO:0000256" key="1">
    <source>
        <dbReference type="ARBA" id="ARBA00001460"/>
    </source>
</evidence>
<evidence type="ECO:0000256" key="5">
    <source>
        <dbReference type="ARBA" id="ARBA00022741"/>
    </source>
</evidence>
<name>A0ABY8V9G1_9FLAO</name>
<dbReference type="EC" id="3.6.1.31" evidence="3"/>
<evidence type="ECO:0000256" key="6">
    <source>
        <dbReference type="ARBA" id="ARBA00022801"/>
    </source>
</evidence>
<dbReference type="GO" id="GO:0004636">
    <property type="term" value="F:phosphoribosyl-ATP diphosphatase activity"/>
    <property type="evidence" value="ECO:0007669"/>
    <property type="project" value="UniProtKB-EC"/>
</dbReference>
<reference evidence="9 10" key="1">
    <citation type="submission" date="2022-09" db="EMBL/GenBank/DDBJ databases">
        <title>Whole genome sequencing analysis of tet(X)-positive Empedobacter falsenii YWS9-3.</title>
        <authorList>
            <person name="Chen C."/>
            <person name="Lv Y.-L."/>
        </authorList>
    </citation>
    <scope>NUCLEOTIDE SEQUENCE [LARGE SCALE GENOMIC DNA]</scope>
    <source>
        <strain evidence="9 10">YWS9-3_T</strain>
    </source>
</reference>
<dbReference type="NCBIfam" id="TIGR03188">
    <property type="entry name" value="histidine_hisI"/>
    <property type="match status" value="1"/>
</dbReference>
<dbReference type="InterPro" id="IPR021130">
    <property type="entry name" value="PRib-ATP_PPHydrolase-like"/>
</dbReference>
<dbReference type="Gene3D" id="1.10.287.1080">
    <property type="entry name" value="MazG-like"/>
    <property type="match status" value="1"/>
</dbReference>
<dbReference type="EMBL" id="CP106831">
    <property type="protein sequence ID" value="WIH98326.1"/>
    <property type="molecule type" value="Genomic_DNA"/>
</dbReference>
<evidence type="ECO:0000256" key="8">
    <source>
        <dbReference type="ARBA" id="ARBA00023102"/>
    </source>
</evidence>
<keyword evidence="8" id="KW-0368">Histidine biosynthesis</keyword>
<evidence type="ECO:0000313" key="10">
    <source>
        <dbReference type="Proteomes" id="UP001223501"/>
    </source>
</evidence>
<dbReference type="CDD" id="cd11534">
    <property type="entry name" value="NTP-PPase_HisIE_like"/>
    <property type="match status" value="1"/>
</dbReference>